<proteinExistence type="predicted"/>
<keyword evidence="2" id="KW-1185">Reference proteome</keyword>
<protein>
    <submittedName>
        <fullName evidence="1">DUF4269 domain-containing protein</fullName>
    </submittedName>
</protein>
<accession>A0ABZ0W3W2</accession>
<organism evidence="1 2">
    <name type="scientific">Niabella yanshanensis</name>
    <dbReference type="NCBI Taxonomy" id="577386"/>
    <lineage>
        <taxon>Bacteria</taxon>
        <taxon>Pseudomonadati</taxon>
        <taxon>Bacteroidota</taxon>
        <taxon>Chitinophagia</taxon>
        <taxon>Chitinophagales</taxon>
        <taxon>Chitinophagaceae</taxon>
        <taxon>Niabella</taxon>
    </lineage>
</organism>
<dbReference type="EMBL" id="CP139960">
    <property type="protein sequence ID" value="WQD36685.1"/>
    <property type="molecule type" value="Genomic_DNA"/>
</dbReference>
<evidence type="ECO:0000313" key="2">
    <source>
        <dbReference type="Proteomes" id="UP001325680"/>
    </source>
</evidence>
<gene>
    <name evidence="1" type="ORF">U0035_13515</name>
</gene>
<name>A0ABZ0W3W2_9BACT</name>
<reference evidence="1 2" key="1">
    <citation type="submission" date="2023-12" db="EMBL/GenBank/DDBJ databases">
        <title>Genome sequencing and assembly of bacterial species from a model synthetic community.</title>
        <authorList>
            <person name="Hogle S.L."/>
        </authorList>
    </citation>
    <scope>NUCLEOTIDE SEQUENCE [LARGE SCALE GENOMIC DNA]</scope>
    <source>
        <strain evidence="1 2">HAMBI_3031</strain>
    </source>
</reference>
<dbReference type="Proteomes" id="UP001325680">
    <property type="component" value="Chromosome"/>
</dbReference>
<evidence type="ECO:0000313" key="1">
    <source>
        <dbReference type="EMBL" id="WQD36685.1"/>
    </source>
</evidence>
<dbReference type="RefSeq" id="WP_114790299.1">
    <property type="nucleotide sequence ID" value="NZ_CP139960.1"/>
</dbReference>
<dbReference type="InterPro" id="IPR025365">
    <property type="entry name" value="DUF4269"/>
</dbReference>
<dbReference type="Pfam" id="PF14091">
    <property type="entry name" value="DUF4269"/>
    <property type="match status" value="1"/>
</dbReference>
<sequence length="173" mass="20164">MLFQDISYLQNGTIRQQEAFTVLHQNMMLEKLSAFDPVLVGTIPINIDIETSDLDIICCFENKNIYRDTIVKLFKDFELFSIREREDKEETVIAGFFTGGFRVEIFGQNIPCRQQFGYRHLLIEQELLKKYGEIFRQQIIALKKKGYKTEPAFAQVLKLEGDPYQALLQLEIG</sequence>